<comment type="caution">
    <text evidence="13">The sequence shown here is derived from an EMBL/GenBank/DDBJ whole genome shotgun (WGS) entry which is preliminary data.</text>
</comment>
<comment type="similarity">
    <text evidence="8">Belongs to the methyl-accepting chemotaxis (MCP) protein family.</text>
</comment>
<evidence type="ECO:0000256" key="3">
    <source>
        <dbReference type="ARBA" id="ARBA00022500"/>
    </source>
</evidence>
<evidence type="ECO:0000256" key="7">
    <source>
        <dbReference type="ARBA" id="ARBA00023224"/>
    </source>
</evidence>
<reference evidence="13" key="1">
    <citation type="submission" date="2022-03" db="EMBL/GenBank/DDBJ databases">
        <title>Genomic Encyclopedia of Type Strains, Phase III (KMG-III): the genomes of soil and plant-associated and newly described type strains.</title>
        <authorList>
            <person name="Whitman W."/>
        </authorList>
    </citation>
    <scope>NUCLEOTIDE SEQUENCE</scope>
    <source>
        <strain evidence="13">ANL 6-2</strain>
    </source>
</reference>
<dbReference type="CDD" id="cd06225">
    <property type="entry name" value="HAMP"/>
    <property type="match status" value="1"/>
</dbReference>
<keyword evidence="5" id="KW-1133">Transmembrane helix</keyword>
<accession>A0AAE3KC15</accession>
<dbReference type="PROSITE" id="PS50885">
    <property type="entry name" value="HAMP"/>
    <property type="match status" value="2"/>
</dbReference>
<keyword evidence="14" id="KW-1185">Reference proteome</keyword>
<keyword evidence="4" id="KW-0812">Transmembrane</keyword>
<feature type="coiled-coil region" evidence="10">
    <location>
        <begin position="593"/>
        <end position="620"/>
    </location>
</feature>
<feature type="domain" description="HAMP" evidence="12">
    <location>
        <begin position="446"/>
        <end position="498"/>
    </location>
</feature>
<dbReference type="PANTHER" id="PTHR32089">
    <property type="entry name" value="METHYL-ACCEPTING CHEMOTAXIS PROTEIN MCPB"/>
    <property type="match status" value="1"/>
</dbReference>
<evidence type="ECO:0000256" key="10">
    <source>
        <dbReference type="SAM" id="Coils"/>
    </source>
</evidence>
<evidence type="ECO:0000256" key="6">
    <source>
        <dbReference type="ARBA" id="ARBA00023136"/>
    </source>
</evidence>
<feature type="coiled-coil region" evidence="10">
    <location>
        <begin position="490"/>
        <end position="524"/>
    </location>
</feature>
<evidence type="ECO:0000313" key="14">
    <source>
        <dbReference type="Proteomes" id="UP001205843"/>
    </source>
</evidence>
<evidence type="ECO:0000256" key="1">
    <source>
        <dbReference type="ARBA" id="ARBA00004651"/>
    </source>
</evidence>
<dbReference type="GO" id="GO:0005886">
    <property type="term" value="C:plasma membrane"/>
    <property type="evidence" value="ECO:0007669"/>
    <property type="project" value="UniProtKB-SubCell"/>
</dbReference>
<dbReference type="Pfam" id="PF00672">
    <property type="entry name" value="HAMP"/>
    <property type="match status" value="1"/>
</dbReference>
<evidence type="ECO:0000259" key="11">
    <source>
        <dbReference type="PROSITE" id="PS50111"/>
    </source>
</evidence>
<dbReference type="Pfam" id="PF02743">
    <property type="entry name" value="dCache_1"/>
    <property type="match status" value="1"/>
</dbReference>
<dbReference type="PANTHER" id="PTHR32089:SF114">
    <property type="entry name" value="METHYL-ACCEPTING CHEMOTAXIS PROTEIN MCPB"/>
    <property type="match status" value="1"/>
</dbReference>
<evidence type="ECO:0000313" key="13">
    <source>
        <dbReference type="EMBL" id="MCP1675231.1"/>
    </source>
</evidence>
<evidence type="ECO:0000256" key="4">
    <source>
        <dbReference type="ARBA" id="ARBA00022692"/>
    </source>
</evidence>
<dbReference type="Proteomes" id="UP001205843">
    <property type="component" value="Unassembled WGS sequence"/>
</dbReference>
<dbReference type="EMBL" id="JALJXV010000005">
    <property type="protein sequence ID" value="MCP1675231.1"/>
    <property type="molecule type" value="Genomic_DNA"/>
</dbReference>
<proteinExistence type="inferred from homology"/>
<dbReference type="InterPro" id="IPR003660">
    <property type="entry name" value="HAMP_dom"/>
</dbReference>
<evidence type="ECO:0000256" key="8">
    <source>
        <dbReference type="ARBA" id="ARBA00029447"/>
    </source>
</evidence>
<dbReference type="SMART" id="SM00304">
    <property type="entry name" value="HAMP"/>
    <property type="match status" value="2"/>
</dbReference>
<evidence type="ECO:0000256" key="2">
    <source>
        <dbReference type="ARBA" id="ARBA00022475"/>
    </source>
</evidence>
<comment type="subcellular location">
    <subcellularLocation>
        <location evidence="1">Cell membrane</location>
        <topology evidence="1">Multi-pass membrane protein</topology>
    </subcellularLocation>
</comment>
<keyword evidence="7 9" id="KW-0807">Transducer</keyword>
<keyword evidence="3" id="KW-0145">Chemotaxis</keyword>
<dbReference type="InterPro" id="IPR004089">
    <property type="entry name" value="MCPsignal_dom"/>
</dbReference>
<dbReference type="Gene3D" id="6.10.340.10">
    <property type="match status" value="1"/>
</dbReference>
<dbReference type="SUPFAM" id="SSF158472">
    <property type="entry name" value="HAMP domain-like"/>
    <property type="match status" value="1"/>
</dbReference>
<dbReference type="InterPro" id="IPR033479">
    <property type="entry name" value="dCache_1"/>
</dbReference>
<organism evidence="13 14">
    <name type="scientific">Natronocella acetinitrilica</name>
    <dbReference type="NCBI Taxonomy" id="414046"/>
    <lineage>
        <taxon>Bacteria</taxon>
        <taxon>Pseudomonadati</taxon>
        <taxon>Pseudomonadota</taxon>
        <taxon>Gammaproteobacteria</taxon>
        <taxon>Chromatiales</taxon>
        <taxon>Ectothiorhodospiraceae</taxon>
        <taxon>Natronocella</taxon>
    </lineage>
</organism>
<sequence>MKLRHKILLGSSLLAVLPVLVTGGLVSTMSTQLAQESLVDQTREQLNTIGELKSEQLTEYVGLVERQLRAYSRDPGLVTGLRDLGEGYRAVSANGAIEAEQRQLVSEYYRDSFLRELRRRGGDQLDTGPLLSSLSEAGLALQYHYMVANDSPAGFRQELDAATDGSAFSEAHALHHPRIRDFLDGAARTGGYEDLLLVDAESGEVVYSVGKYMDFATSLTDGPFAETAIGDAYRRAISAPSPDDVVFSDFQAYVPAFGAPSAFMASPVYDGTEVAGVMIARLSASRINDIMTSNAAWRRVGLRETGETYLVGGDGTLRNNSRFLVEQAPEYLQALRNVGVGAGVVDRIEAVNSSVLLQPVNTSAAEAALAGRSGFAQATDYRGEAVFTAFAPITVGGVTWGLISQFDESEALAPVFALRDSVVAGSAAVGLVLLVLGGAAGWLFTRTVSRPVQHLENTVRQVAAGDDSARARMTTGDELQTLGDAFDSLLDERISQYEAAARENEQLNNSVIELLRAVSQLSQQDLTVKVPVTEDVTGPVADALNQMVSEIGDLLNDASFVAERVGLASRRLKLQADKVRQMAQDEGVEVDAMAAELDEAARTMAEIAELAERCDQAAAQASETTGTALETVNGTVQGMSLIRELVHETEKRIKRLGERSQEISGIVDIINTIAERTHVLALNASMQAAAAGEAGRGFAVVADEVQRLAESSRNATSQISGLVHNIQVETADTITTMGRTISEVVEGSRMAERAGEQMLLTQRTTSELVEAVQEIASGSQRQSKVSLLLQQKAANVQLSTQKTRQRLEEQTIQTKALVLNSNNLLESIRTFKLPERAIEQAPVEAQPLVAAGGEGHARSSGT</sequence>
<feature type="domain" description="HAMP" evidence="12">
    <location>
        <begin position="505"/>
        <end position="556"/>
    </location>
</feature>
<name>A0AAE3KC15_9GAMM</name>
<protein>
    <submittedName>
        <fullName evidence="13">Methyl-accepting chemotaxis protein</fullName>
    </submittedName>
</protein>
<dbReference type="PROSITE" id="PS50111">
    <property type="entry name" value="CHEMOTAXIS_TRANSDUC_2"/>
    <property type="match status" value="1"/>
</dbReference>
<keyword evidence="10" id="KW-0175">Coiled coil</keyword>
<dbReference type="SUPFAM" id="SSF58104">
    <property type="entry name" value="Methyl-accepting chemotaxis protein (MCP) signaling domain"/>
    <property type="match status" value="1"/>
</dbReference>
<dbReference type="Gene3D" id="3.30.450.20">
    <property type="entry name" value="PAS domain"/>
    <property type="match status" value="1"/>
</dbReference>
<evidence type="ECO:0000256" key="5">
    <source>
        <dbReference type="ARBA" id="ARBA00022989"/>
    </source>
</evidence>
<dbReference type="GO" id="GO:0006935">
    <property type="term" value="P:chemotaxis"/>
    <property type="evidence" value="ECO:0007669"/>
    <property type="project" value="UniProtKB-KW"/>
</dbReference>
<dbReference type="Pfam" id="PF00015">
    <property type="entry name" value="MCPsignal"/>
    <property type="match status" value="1"/>
</dbReference>
<keyword evidence="6" id="KW-0472">Membrane</keyword>
<dbReference type="GO" id="GO:0007165">
    <property type="term" value="P:signal transduction"/>
    <property type="evidence" value="ECO:0007669"/>
    <property type="project" value="UniProtKB-KW"/>
</dbReference>
<feature type="domain" description="Methyl-accepting transducer" evidence="11">
    <location>
        <begin position="561"/>
        <end position="797"/>
    </location>
</feature>
<keyword evidence="2" id="KW-1003">Cell membrane</keyword>
<dbReference type="Gene3D" id="1.10.287.950">
    <property type="entry name" value="Methyl-accepting chemotaxis protein"/>
    <property type="match status" value="1"/>
</dbReference>
<dbReference type="SMART" id="SM00283">
    <property type="entry name" value="MA"/>
    <property type="match status" value="1"/>
</dbReference>
<dbReference type="AlphaFoldDB" id="A0AAE3KC15"/>
<evidence type="ECO:0000259" key="12">
    <source>
        <dbReference type="PROSITE" id="PS50885"/>
    </source>
</evidence>
<gene>
    <name evidence="13" type="ORF">J2T57_002379</name>
</gene>
<evidence type="ECO:0000256" key="9">
    <source>
        <dbReference type="PROSITE-ProRule" id="PRU00284"/>
    </source>
</evidence>
<dbReference type="RefSeq" id="WP_253478359.1">
    <property type="nucleotide sequence ID" value="NZ_JALJXV010000005.1"/>
</dbReference>